<dbReference type="InterPro" id="IPR045061">
    <property type="entry name" value="FtsZ/CetZ"/>
</dbReference>
<dbReference type="Gene3D" id="3.30.1330.20">
    <property type="entry name" value="Tubulin/FtsZ, C-terminal domain"/>
    <property type="match status" value="1"/>
</dbReference>
<dbReference type="InterPro" id="IPR037103">
    <property type="entry name" value="Tubulin/FtsZ-like_C"/>
</dbReference>
<dbReference type="InterPro" id="IPR008280">
    <property type="entry name" value="Tub_FtsZ_C"/>
</dbReference>
<dbReference type="GO" id="GO:0032153">
    <property type="term" value="C:cell division site"/>
    <property type="evidence" value="ECO:0007669"/>
    <property type="project" value="TreeGrafter"/>
</dbReference>
<dbReference type="SUPFAM" id="SSF55307">
    <property type="entry name" value="Tubulin C-terminal domain-like"/>
    <property type="match status" value="1"/>
</dbReference>
<name>A0A2M7ZW70_9BACT</name>
<proteinExistence type="predicted"/>
<dbReference type="Proteomes" id="UP000229156">
    <property type="component" value="Unassembled WGS sequence"/>
</dbReference>
<dbReference type="GO" id="GO:0003924">
    <property type="term" value="F:GTPase activity"/>
    <property type="evidence" value="ECO:0007669"/>
    <property type="project" value="InterPro"/>
</dbReference>
<keyword evidence="4" id="KW-0131">Cell cycle</keyword>
<organism evidence="4 5">
    <name type="scientific">bacterium (Candidatus Gribaldobacteria) CG_4_9_14_3_um_filter_36_15</name>
    <dbReference type="NCBI Taxonomy" id="2014269"/>
    <lineage>
        <taxon>Bacteria</taxon>
        <taxon>Candidatus Gribaldobacteria</taxon>
    </lineage>
</organism>
<keyword evidence="1" id="KW-0547">Nucleotide-binding</keyword>
<protein>
    <submittedName>
        <fullName evidence="4">Cell division protein FtsZ</fullName>
    </submittedName>
</protein>
<dbReference type="GO" id="GO:0005737">
    <property type="term" value="C:cytoplasm"/>
    <property type="evidence" value="ECO:0007669"/>
    <property type="project" value="TreeGrafter"/>
</dbReference>
<evidence type="ECO:0000259" key="3">
    <source>
        <dbReference type="Pfam" id="PF12327"/>
    </source>
</evidence>
<dbReference type="GO" id="GO:0051301">
    <property type="term" value="P:cell division"/>
    <property type="evidence" value="ECO:0007669"/>
    <property type="project" value="UniProtKB-KW"/>
</dbReference>
<dbReference type="AlphaFoldDB" id="A0A2M7ZW70"/>
<evidence type="ECO:0000256" key="2">
    <source>
        <dbReference type="ARBA" id="ARBA00023134"/>
    </source>
</evidence>
<feature type="domain" description="Cell division protein FtsZ C-terminal" evidence="3">
    <location>
        <begin position="17"/>
        <end position="77"/>
    </location>
</feature>
<keyword evidence="2" id="KW-0342">GTP-binding</keyword>
<dbReference type="Pfam" id="PF12327">
    <property type="entry name" value="FtsZ_C"/>
    <property type="match status" value="1"/>
</dbReference>
<feature type="non-terminal residue" evidence="4">
    <location>
        <position position="1"/>
    </location>
</feature>
<comment type="caution">
    <text evidence="4">The sequence shown here is derived from an EMBL/GenBank/DDBJ whole genome shotgun (WGS) entry which is preliminary data.</text>
</comment>
<dbReference type="PANTHER" id="PTHR30314:SF3">
    <property type="entry name" value="MITOCHONDRIAL DIVISION PROTEIN FSZA"/>
    <property type="match status" value="1"/>
</dbReference>
<dbReference type="EMBL" id="PFUT01000005">
    <property type="protein sequence ID" value="PJB09394.1"/>
    <property type="molecule type" value="Genomic_DNA"/>
</dbReference>
<evidence type="ECO:0000313" key="5">
    <source>
        <dbReference type="Proteomes" id="UP000229156"/>
    </source>
</evidence>
<reference evidence="5" key="1">
    <citation type="submission" date="2017-09" db="EMBL/GenBank/DDBJ databases">
        <title>Depth-based differentiation of microbial function through sediment-hosted aquifers and enrichment of novel symbionts in the deep terrestrial subsurface.</title>
        <authorList>
            <person name="Probst A.J."/>
            <person name="Ladd B."/>
            <person name="Jarett J.K."/>
            <person name="Geller-Mcgrath D.E."/>
            <person name="Sieber C.M.K."/>
            <person name="Emerson J.B."/>
            <person name="Anantharaman K."/>
            <person name="Thomas B.C."/>
            <person name="Malmstrom R."/>
            <person name="Stieglmeier M."/>
            <person name="Klingl A."/>
            <person name="Woyke T."/>
            <person name="Ryan C.M."/>
            <person name="Banfield J.F."/>
        </authorList>
    </citation>
    <scope>NUCLEOTIDE SEQUENCE [LARGE SCALE GENOMIC DNA]</scope>
</reference>
<dbReference type="PANTHER" id="PTHR30314">
    <property type="entry name" value="CELL DIVISION PROTEIN FTSZ-RELATED"/>
    <property type="match status" value="1"/>
</dbReference>
<sequence>GIARKVLFNRLSPYRSYKAKGILFNITGGENLSLNEVNQIGSIITNLVNPRAKVVFGVTQNKKYQDKIKITLLATGCEWKE</sequence>
<evidence type="ECO:0000256" key="1">
    <source>
        <dbReference type="ARBA" id="ARBA00022741"/>
    </source>
</evidence>
<keyword evidence="4" id="KW-0132">Cell division</keyword>
<accession>A0A2M7ZW70</accession>
<dbReference type="InterPro" id="IPR024757">
    <property type="entry name" value="FtsZ_C"/>
</dbReference>
<gene>
    <name evidence="4" type="ORF">CO121_00225</name>
</gene>
<evidence type="ECO:0000313" key="4">
    <source>
        <dbReference type="EMBL" id="PJB09394.1"/>
    </source>
</evidence>
<dbReference type="GO" id="GO:0005525">
    <property type="term" value="F:GTP binding"/>
    <property type="evidence" value="ECO:0007669"/>
    <property type="project" value="UniProtKB-KW"/>
</dbReference>